<proteinExistence type="predicted"/>
<evidence type="ECO:0000313" key="7">
    <source>
        <dbReference type="Proteomes" id="UP000179145"/>
    </source>
</evidence>
<dbReference type="KEGG" id="kba:A0U89_07885"/>
<dbReference type="InterPro" id="IPR045864">
    <property type="entry name" value="aa-tRNA-synth_II/BPL/LPL"/>
</dbReference>
<keyword evidence="2" id="KW-0092">Biotin</keyword>
<dbReference type="Proteomes" id="UP000179145">
    <property type="component" value="Chromosome"/>
</dbReference>
<dbReference type="InterPro" id="IPR004408">
    <property type="entry name" value="Biotin_CoA_COase_ligase"/>
</dbReference>
<sequence length="246" mass="27184">MISYKLPIQWRLECHDELRSTSDFCRHRAEEGAAEGLAVLAFKQTAGRGTRGRHWIDPGGNLSFSLLLRPENPNELIRALPFICALAFLNALRKFAPDARLSLKWPNDILLDQKKLAGVLIERGETTNPWIVIGMGANLKAAPTIPDRPLAFLGEVTTPPHPKIVAQAVLSELSIELMQWAEAGFAPLRQRWLADAHPLGTHLAVQRGDNYISGSFAGLDELGRLLLRTDQNETLSFVTGDILLIA</sequence>
<name>A0A1D8UTV8_9PROT</name>
<protein>
    <recommendedName>
        <fullName evidence="3">biotin--[biotin carboxyl-carrier protein] ligase</fullName>
        <ecNumber evidence="3">6.3.4.15</ecNumber>
    </recommendedName>
</protein>
<dbReference type="NCBIfam" id="TIGR00121">
    <property type="entry name" value="birA_ligase"/>
    <property type="match status" value="1"/>
</dbReference>
<dbReference type="EC" id="6.3.4.15" evidence="3"/>
<dbReference type="CDD" id="cd16442">
    <property type="entry name" value="BPL"/>
    <property type="match status" value="1"/>
</dbReference>
<feature type="domain" description="BPL/LPL catalytic" evidence="5">
    <location>
        <begin position="4"/>
        <end position="181"/>
    </location>
</feature>
<dbReference type="OrthoDB" id="9807064at2"/>
<dbReference type="Pfam" id="PF02237">
    <property type="entry name" value="BPL_C"/>
    <property type="match status" value="1"/>
</dbReference>
<dbReference type="STRING" id="153496.A0U89_07885"/>
<dbReference type="InterPro" id="IPR003142">
    <property type="entry name" value="BPL_C"/>
</dbReference>
<evidence type="ECO:0000256" key="3">
    <source>
        <dbReference type="ARBA" id="ARBA00024227"/>
    </source>
</evidence>
<dbReference type="PANTHER" id="PTHR12835">
    <property type="entry name" value="BIOTIN PROTEIN LIGASE"/>
    <property type="match status" value="1"/>
</dbReference>
<evidence type="ECO:0000256" key="1">
    <source>
        <dbReference type="ARBA" id="ARBA00022598"/>
    </source>
</evidence>
<organism evidence="6 7">
    <name type="scientific">Kozakia baliensis</name>
    <dbReference type="NCBI Taxonomy" id="153496"/>
    <lineage>
        <taxon>Bacteria</taxon>
        <taxon>Pseudomonadati</taxon>
        <taxon>Pseudomonadota</taxon>
        <taxon>Alphaproteobacteria</taxon>
        <taxon>Acetobacterales</taxon>
        <taxon>Acetobacteraceae</taxon>
        <taxon>Kozakia</taxon>
    </lineage>
</organism>
<comment type="catalytic activity">
    <reaction evidence="4">
        <text>biotin + L-lysyl-[protein] + ATP = N(6)-biotinyl-L-lysyl-[protein] + AMP + diphosphate + H(+)</text>
        <dbReference type="Rhea" id="RHEA:11756"/>
        <dbReference type="Rhea" id="RHEA-COMP:9752"/>
        <dbReference type="Rhea" id="RHEA-COMP:10505"/>
        <dbReference type="ChEBI" id="CHEBI:15378"/>
        <dbReference type="ChEBI" id="CHEBI:29969"/>
        <dbReference type="ChEBI" id="CHEBI:30616"/>
        <dbReference type="ChEBI" id="CHEBI:33019"/>
        <dbReference type="ChEBI" id="CHEBI:57586"/>
        <dbReference type="ChEBI" id="CHEBI:83144"/>
        <dbReference type="ChEBI" id="CHEBI:456215"/>
        <dbReference type="EC" id="6.3.4.15"/>
    </reaction>
</comment>
<keyword evidence="7" id="KW-1185">Reference proteome</keyword>
<keyword evidence="1 6" id="KW-0436">Ligase</keyword>
<dbReference type="PANTHER" id="PTHR12835:SF5">
    <property type="entry name" value="BIOTIN--PROTEIN LIGASE"/>
    <property type="match status" value="1"/>
</dbReference>
<evidence type="ECO:0000256" key="2">
    <source>
        <dbReference type="ARBA" id="ARBA00023267"/>
    </source>
</evidence>
<dbReference type="InterPro" id="IPR004143">
    <property type="entry name" value="BPL_LPL_catalytic"/>
</dbReference>
<dbReference type="GO" id="GO:0004077">
    <property type="term" value="F:biotin--[biotin carboxyl-carrier protein] ligase activity"/>
    <property type="evidence" value="ECO:0007669"/>
    <property type="project" value="UniProtKB-EC"/>
</dbReference>
<dbReference type="AlphaFoldDB" id="A0A1D8UTV8"/>
<dbReference type="PROSITE" id="PS51733">
    <property type="entry name" value="BPL_LPL_CATALYTIC"/>
    <property type="match status" value="1"/>
</dbReference>
<dbReference type="EMBL" id="CP014674">
    <property type="protein sequence ID" value="AOX17081.1"/>
    <property type="molecule type" value="Genomic_DNA"/>
</dbReference>
<accession>A0A1D8UTV8</accession>
<evidence type="ECO:0000259" key="5">
    <source>
        <dbReference type="PROSITE" id="PS51733"/>
    </source>
</evidence>
<reference evidence="6 7" key="1">
    <citation type="journal article" date="2016" name="Microb. Cell Fact.">
        <title>Dissection of exopolysaccharide biosynthesis in Kozakia baliensis.</title>
        <authorList>
            <person name="Brandt J.U."/>
            <person name="Jakob F."/>
            <person name="Behr J."/>
            <person name="Geissler A.J."/>
            <person name="Vogel R.F."/>
        </authorList>
    </citation>
    <scope>NUCLEOTIDE SEQUENCE [LARGE SCALE GENOMIC DNA]</scope>
    <source>
        <strain evidence="6 7">DSM 14400</strain>
    </source>
</reference>
<dbReference type="GO" id="GO:0005737">
    <property type="term" value="C:cytoplasm"/>
    <property type="evidence" value="ECO:0007669"/>
    <property type="project" value="TreeGrafter"/>
</dbReference>
<evidence type="ECO:0000313" key="6">
    <source>
        <dbReference type="EMBL" id="AOX17081.1"/>
    </source>
</evidence>
<dbReference type="SUPFAM" id="SSF55681">
    <property type="entry name" value="Class II aaRS and biotin synthetases"/>
    <property type="match status" value="1"/>
</dbReference>
<dbReference type="Gene3D" id="3.30.930.10">
    <property type="entry name" value="Bira Bifunctional Protein, Domain 2"/>
    <property type="match status" value="1"/>
</dbReference>
<dbReference type="Pfam" id="PF03099">
    <property type="entry name" value="BPL_LplA_LipB"/>
    <property type="match status" value="1"/>
</dbReference>
<gene>
    <name evidence="6" type="ORF">A0U89_07885</name>
</gene>
<evidence type="ECO:0000256" key="4">
    <source>
        <dbReference type="ARBA" id="ARBA00047846"/>
    </source>
</evidence>